<protein>
    <submittedName>
        <fullName evidence="3">Uncharacterized protein</fullName>
    </submittedName>
</protein>
<proteinExistence type="inferred from homology"/>
<comment type="similarity">
    <text evidence="1 2">Belongs to the enoyl-CoA hydratase/isomerase family.</text>
</comment>
<keyword evidence="4" id="KW-1185">Reference proteome</keyword>
<sequence>MTMLLKSAVGLWSHTSPCILSLGAVRLSSTKSHQTGTMNVITEKHGAIITIGINRPDARNAVNPDTACQLVKAFDQFEKDPSLTAAVLHGLGGNFCAGFDLKELANNTTSLKLEQDVTKGPGPMGPSRMQFSKPVIAAVSGYCVAGGLELSLLADLRVVENSATFGVFCRRFGVPLIDGGTVRLPQLIGLSRALDLILTGRPISAQEAYTFGLANRVVPDGQGLQHAIELAKQISAFPQLCMRSDRASAYYSTFDATSFTDALQFEFDHGAEVLAEESVRGASRFAAGEGRKAKF</sequence>
<dbReference type="Gene3D" id="3.90.226.10">
    <property type="entry name" value="2-enoyl-CoA Hydratase, Chain A, domain 1"/>
    <property type="match status" value="1"/>
</dbReference>
<evidence type="ECO:0000256" key="2">
    <source>
        <dbReference type="RuleBase" id="RU003707"/>
    </source>
</evidence>
<dbReference type="Pfam" id="PF00378">
    <property type="entry name" value="ECH_1"/>
    <property type="match status" value="1"/>
</dbReference>
<dbReference type="PROSITE" id="PS00166">
    <property type="entry name" value="ENOYL_COA_HYDRATASE"/>
    <property type="match status" value="1"/>
</dbReference>
<reference evidence="3" key="1">
    <citation type="thesis" date="2020" institute="ProQuest LLC" country="789 East Eisenhower Parkway, Ann Arbor, MI, USA">
        <title>Comparative Genomics and Chromosome Evolution.</title>
        <authorList>
            <person name="Mudd A.B."/>
        </authorList>
    </citation>
    <scope>NUCLEOTIDE SEQUENCE</scope>
    <source>
        <strain evidence="3">237g6f4</strain>
        <tissue evidence="3">Blood</tissue>
    </source>
</reference>
<dbReference type="CDD" id="cd06558">
    <property type="entry name" value="crotonase-like"/>
    <property type="match status" value="1"/>
</dbReference>
<dbReference type="InterPro" id="IPR029045">
    <property type="entry name" value="ClpP/crotonase-like_dom_sf"/>
</dbReference>
<name>A0AAV7BGH6_ENGPU</name>
<dbReference type="PANTHER" id="PTHR43802">
    <property type="entry name" value="ENOYL-COA HYDRATASE"/>
    <property type="match status" value="1"/>
</dbReference>
<evidence type="ECO:0000313" key="3">
    <source>
        <dbReference type="EMBL" id="KAG8571699.1"/>
    </source>
</evidence>
<dbReference type="InterPro" id="IPR018376">
    <property type="entry name" value="Enoyl-CoA_hyd/isom_CS"/>
</dbReference>
<dbReference type="EMBL" id="WNYA01000005">
    <property type="protein sequence ID" value="KAG8571699.1"/>
    <property type="molecule type" value="Genomic_DNA"/>
</dbReference>
<dbReference type="InterPro" id="IPR001753">
    <property type="entry name" value="Enoyl-CoA_hydra/iso"/>
</dbReference>
<dbReference type="PANTHER" id="PTHR43802:SF1">
    <property type="entry name" value="IP11341P-RELATED"/>
    <property type="match status" value="1"/>
</dbReference>
<gene>
    <name evidence="3" type="ORF">GDO81_011756</name>
</gene>
<evidence type="ECO:0000313" key="4">
    <source>
        <dbReference type="Proteomes" id="UP000824782"/>
    </source>
</evidence>
<accession>A0AAV7BGH6</accession>
<dbReference type="NCBIfam" id="NF006108">
    <property type="entry name" value="PRK08259.1"/>
    <property type="match status" value="1"/>
</dbReference>
<dbReference type="SUPFAM" id="SSF52096">
    <property type="entry name" value="ClpP/crotonase"/>
    <property type="match status" value="1"/>
</dbReference>
<dbReference type="GO" id="GO:0003824">
    <property type="term" value="F:catalytic activity"/>
    <property type="evidence" value="ECO:0007669"/>
    <property type="project" value="InterPro"/>
</dbReference>
<comment type="caution">
    <text evidence="3">The sequence shown here is derived from an EMBL/GenBank/DDBJ whole genome shotgun (WGS) entry which is preliminary data.</text>
</comment>
<organism evidence="3 4">
    <name type="scientific">Engystomops pustulosus</name>
    <name type="common">Tungara frog</name>
    <name type="synonym">Physalaemus pustulosus</name>
    <dbReference type="NCBI Taxonomy" id="76066"/>
    <lineage>
        <taxon>Eukaryota</taxon>
        <taxon>Metazoa</taxon>
        <taxon>Chordata</taxon>
        <taxon>Craniata</taxon>
        <taxon>Vertebrata</taxon>
        <taxon>Euteleostomi</taxon>
        <taxon>Amphibia</taxon>
        <taxon>Batrachia</taxon>
        <taxon>Anura</taxon>
        <taxon>Neobatrachia</taxon>
        <taxon>Hyloidea</taxon>
        <taxon>Leptodactylidae</taxon>
        <taxon>Leiuperinae</taxon>
        <taxon>Engystomops</taxon>
    </lineage>
</organism>
<dbReference type="Proteomes" id="UP000824782">
    <property type="component" value="Unassembled WGS sequence"/>
</dbReference>
<dbReference type="Gene3D" id="1.10.287.2460">
    <property type="match status" value="1"/>
</dbReference>
<dbReference type="AlphaFoldDB" id="A0AAV7BGH6"/>
<evidence type="ECO:0000256" key="1">
    <source>
        <dbReference type="ARBA" id="ARBA00005254"/>
    </source>
</evidence>